<dbReference type="Gene3D" id="3.40.50.12780">
    <property type="entry name" value="N-terminal domain of ligase-like"/>
    <property type="match status" value="1"/>
</dbReference>
<dbReference type="GO" id="GO:0031177">
    <property type="term" value="F:phosphopantetheine binding"/>
    <property type="evidence" value="ECO:0007669"/>
    <property type="project" value="TreeGrafter"/>
</dbReference>
<dbReference type="Pfam" id="PF13193">
    <property type="entry name" value="AMP-binding_C"/>
    <property type="match status" value="1"/>
</dbReference>
<dbReference type="Pfam" id="PF00550">
    <property type="entry name" value="PP-binding"/>
    <property type="match status" value="1"/>
</dbReference>
<dbReference type="Proteomes" id="UP000034034">
    <property type="component" value="Chromosome"/>
</dbReference>
<dbReference type="PROSITE" id="PS00455">
    <property type="entry name" value="AMP_BINDING"/>
    <property type="match status" value="1"/>
</dbReference>
<dbReference type="InterPro" id="IPR010071">
    <property type="entry name" value="AA_adenyl_dom"/>
</dbReference>
<dbReference type="InterPro" id="IPR036736">
    <property type="entry name" value="ACP-like_sf"/>
</dbReference>
<protein>
    <submittedName>
        <fullName evidence="5">Amino acid adenylation protein</fullName>
    </submittedName>
</protein>
<dbReference type="InterPro" id="IPR042099">
    <property type="entry name" value="ANL_N_sf"/>
</dbReference>
<dbReference type="EMBL" id="CP009922">
    <property type="protein sequence ID" value="AKG46646.1"/>
    <property type="molecule type" value="Genomic_DNA"/>
</dbReference>
<dbReference type="InterPro" id="IPR025110">
    <property type="entry name" value="AMP-bd_C"/>
</dbReference>
<dbReference type="PATRIC" id="fig|408015.6.peg.5327"/>
<reference evidence="5" key="1">
    <citation type="submission" date="2019-08" db="EMBL/GenBank/DDBJ databases">
        <title>Complete genome sequence of a mangrove-derived Streptomyces xiamenensis.</title>
        <authorList>
            <person name="Xu J."/>
        </authorList>
    </citation>
    <scope>NUCLEOTIDE SEQUENCE</scope>
    <source>
        <strain evidence="5">318</strain>
    </source>
</reference>
<keyword evidence="2" id="KW-0597">Phosphoprotein</keyword>
<dbReference type="PROSITE" id="PS50075">
    <property type="entry name" value="CARRIER"/>
    <property type="match status" value="1"/>
</dbReference>
<dbReference type="GO" id="GO:0044550">
    <property type="term" value="P:secondary metabolite biosynthetic process"/>
    <property type="evidence" value="ECO:0007669"/>
    <property type="project" value="TreeGrafter"/>
</dbReference>
<dbReference type="Pfam" id="PF00501">
    <property type="entry name" value="AMP-binding"/>
    <property type="match status" value="1"/>
</dbReference>
<dbReference type="SUPFAM" id="SSF56801">
    <property type="entry name" value="Acetyl-CoA synthetase-like"/>
    <property type="match status" value="1"/>
</dbReference>
<dbReference type="GO" id="GO:0005829">
    <property type="term" value="C:cytosol"/>
    <property type="evidence" value="ECO:0007669"/>
    <property type="project" value="TreeGrafter"/>
</dbReference>
<dbReference type="KEGG" id="sxi:SXIM_52620"/>
<feature type="domain" description="Carrier" evidence="4">
    <location>
        <begin position="792"/>
        <end position="867"/>
    </location>
</feature>
<dbReference type="RefSeq" id="WP_053116308.1">
    <property type="nucleotide sequence ID" value="NZ_CP009922.3"/>
</dbReference>
<dbReference type="InterPro" id="IPR009081">
    <property type="entry name" value="PP-bd_ACP"/>
</dbReference>
<dbReference type="PANTHER" id="PTHR45527:SF1">
    <property type="entry name" value="FATTY ACID SYNTHASE"/>
    <property type="match status" value="1"/>
</dbReference>
<dbReference type="Gene3D" id="3.30.300.30">
    <property type="match status" value="1"/>
</dbReference>
<evidence type="ECO:0000259" key="4">
    <source>
        <dbReference type="PROSITE" id="PS50075"/>
    </source>
</evidence>
<gene>
    <name evidence="5" type="ORF">SXIM_52620</name>
</gene>
<dbReference type="FunFam" id="3.40.50.12780:FF:000012">
    <property type="entry name" value="Non-ribosomal peptide synthetase"/>
    <property type="match status" value="1"/>
</dbReference>
<dbReference type="NCBIfam" id="TIGR01733">
    <property type="entry name" value="AA-adenyl-dom"/>
    <property type="match status" value="1"/>
</dbReference>
<feature type="region of interest" description="Disordered" evidence="3">
    <location>
        <begin position="111"/>
        <end position="144"/>
    </location>
</feature>
<dbReference type="SUPFAM" id="SSF47336">
    <property type="entry name" value="ACP-like"/>
    <property type="match status" value="1"/>
</dbReference>
<dbReference type="GO" id="GO:0043041">
    <property type="term" value="P:amino acid activation for nonribosomal peptide biosynthetic process"/>
    <property type="evidence" value="ECO:0007669"/>
    <property type="project" value="TreeGrafter"/>
</dbReference>
<evidence type="ECO:0000313" key="5">
    <source>
        <dbReference type="EMBL" id="AKG46646.1"/>
    </source>
</evidence>
<evidence type="ECO:0000313" key="6">
    <source>
        <dbReference type="Proteomes" id="UP000034034"/>
    </source>
</evidence>
<evidence type="ECO:0000256" key="2">
    <source>
        <dbReference type="ARBA" id="ARBA00022553"/>
    </source>
</evidence>
<keyword evidence="6" id="KW-1185">Reference proteome</keyword>
<proteinExistence type="predicted"/>
<dbReference type="InterPro" id="IPR020845">
    <property type="entry name" value="AMP-binding_CS"/>
</dbReference>
<dbReference type="Gene3D" id="1.10.1200.10">
    <property type="entry name" value="ACP-like"/>
    <property type="match status" value="1"/>
</dbReference>
<dbReference type="STRING" id="408015.SXIM_52620"/>
<dbReference type="AlphaFoldDB" id="A0A0F7CQM0"/>
<dbReference type="CDD" id="cd17643">
    <property type="entry name" value="A_NRPS_Cytc1-like"/>
    <property type="match status" value="1"/>
</dbReference>
<keyword evidence="1" id="KW-0596">Phosphopantetheine</keyword>
<dbReference type="PROSITE" id="PS00012">
    <property type="entry name" value="PHOSPHOPANTETHEINE"/>
    <property type="match status" value="1"/>
</dbReference>
<dbReference type="HOGENOM" id="CLU_000022_2_4_11"/>
<sequence length="877" mass="93702">MATQLSPSLERAAACHSLLLRLPPAARADTVDGRLARLAEHRPGVIGPRLWRSRGSGAREALRPLRAGGAPLRAVLVENPEGPAELVLVADRCRIPAAELAALADWLTADDPGEPPLAGSRPAREAPAARPATPWGLGDPRRAGRVSTLTRTVRGTDEARLRKATALTLSRYEEEHDGGPGPLHLEFGEARPGRAYTPALAPPLPMSWYWERAADGTHTGHCRYDEGAIAADVAHSFADHLARTATDPDPGAPVLTDDAARAVLALGSTPAPATAPGEPRIDRRIAELARLRPDAPAVSDEDGTLSYRELTERADLLAAGLRALGVTPGSRIGVCLDRSATTVVAFLAVLRTGCAYVPMDPRYPAGRLRHTATDAGVPLVITTGDFPATDGVRTATPEDLATAGARWTEPVTDEAANPPAYVIYTSGSTGRPKGVTVPHGNVTALIRATAPTYGLGPDDVWTFFHSSAFDFSVWEIWGCLLTGGRLIVVPYWVSRSPDDFRDLLAERRVTVLSQTPSAFSQLIEADRRAAPDAARPAPRLVVFGGEPLDPRTLGPWFAEHPPSACRLVNMFGITETTVHVTARTVTPADTVTGTRSVGRALPGWSVSVRDEHGRVLPPGPAGEIWVGGAGVAEGYLGQPELTAERFVTDPLTGERLYRSGDKGRLRPDGGLEHLGRIDSQVKIRGHRVELDEIRAVLLATPQVAGAAVILREGSRSDRADARIDAYAVLRPGATVRQALAECRLVLPDYMVPGTLTEVPEIPLTLNGKLDTARLPQPRAAHAGERPEPAPRPAADDLAATVLKLWAHHLDLAEVRPDDNFFEIGGNSLLVIRVLAELRDLGLPKVSMPEFYRHADAGRFIELLRSRHTSGDGEGPAA</sequence>
<dbReference type="PANTHER" id="PTHR45527">
    <property type="entry name" value="NONRIBOSOMAL PEPTIDE SYNTHETASE"/>
    <property type="match status" value="1"/>
</dbReference>
<dbReference type="InterPro" id="IPR045851">
    <property type="entry name" value="AMP-bd_C_sf"/>
</dbReference>
<evidence type="ECO:0000256" key="3">
    <source>
        <dbReference type="SAM" id="MobiDB-lite"/>
    </source>
</evidence>
<organism evidence="5 6">
    <name type="scientific">Streptomyces xiamenensis</name>
    <dbReference type="NCBI Taxonomy" id="408015"/>
    <lineage>
        <taxon>Bacteria</taxon>
        <taxon>Bacillati</taxon>
        <taxon>Actinomycetota</taxon>
        <taxon>Actinomycetes</taxon>
        <taxon>Kitasatosporales</taxon>
        <taxon>Streptomycetaceae</taxon>
        <taxon>Streptomyces</taxon>
    </lineage>
</organism>
<evidence type="ECO:0000256" key="1">
    <source>
        <dbReference type="ARBA" id="ARBA00022450"/>
    </source>
</evidence>
<dbReference type="InterPro" id="IPR006162">
    <property type="entry name" value="Ppantetheine_attach_site"/>
</dbReference>
<dbReference type="InterPro" id="IPR000873">
    <property type="entry name" value="AMP-dep_synth/lig_dom"/>
</dbReference>
<name>A0A0F7CQM0_9ACTN</name>
<accession>A0A0F7CQM0</accession>